<dbReference type="AlphaFoldDB" id="A0A6P7X6Y3"/>
<dbReference type="Proteomes" id="UP000515156">
    <property type="component" value="Chromosome 1"/>
</dbReference>
<dbReference type="Pfam" id="PF01352">
    <property type="entry name" value="KRAB"/>
    <property type="match status" value="1"/>
</dbReference>
<sequence>MLSSRNKMPVGVSTQVPVTFEDIAIYFSQAEWEDLEEWQKELYMDVMKENYEILNSLGTGSPTVTPDIISHIEREEELYIRNELRSEERETGKSSCSAEALAPPSAAEAVAPPPEAFANGGTEEEDAEGGAHPQQRPSSHRRKLLRLATQLLSHNVHLEDYRRQKLELQREALQVQREALQVQREALQAQREVLQAQREAVQQL</sequence>
<evidence type="ECO:0000259" key="3">
    <source>
        <dbReference type="PROSITE" id="PS50805"/>
    </source>
</evidence>
<accession>A0A6P7X6Y3</accession>
<feature type="coiled-coil region" evidence="1">
    <location>
        <begin position="158"/>
        <end position="204"/>
    </location>
</feature>
<dbReference type="Gene3D" id="6.10.140.140">
    <property type="match status" value="1"/>
</dbReference>
<dbReference type="InterPro" id="IPR050169">
    <property type="entry name" value="Krueppel_C2H2_ZnF"/>
</dbReference>
<dbReference type="KEGG" id="muo:115465078"/>
<protein>
    <submittedName>
        <fullName evidence="5">Protein ZNF783-like isoform X1</fullName>
    </submittedName>
</protein>
<dbReference type="PANTHER" id="PTHR23232">
    <property type="entry name" value="KRAB DOMAIN C2H2 ZINC FINGER"/>
    <property type="match status" value="1"/>
</dbReference>
<feature type="compositionally biased region" description="Low complexity" evidence="2">
    <location>
        <begin position="98"/>
        <end position="121"/>
    </location>
</feature>
<keyword evidence="1" id="KW-0175">Coiled coil</keyword>
<evidence type="ECO:0000313" key="4">
    <source>
        <dbReference type="Proteomes" id="UP000515156"/>
    </source>
</evidence>
<evidence type="ECO:0000256" key="1">
    <source>
        <dbReference type="SAM" id="Coils"/>
    </source>
</evidence>
<feature type="domain" description="KRAB" evidence="3">
    <location>
        <begin position="18"/>
        <end position="91"/>
    </location>
</feature>
<proteinExistence type="predicted"/>
<dbReference type="SUPFAM" id="SSF109640">
    <property type="entry name" value="KRAB domain (Kruppel-associated box)"/>
    <property type="match status" value="1"/>
</dbReference>
<dbReference type="InterPro" id="IPR036051">
    <property type="entry name" value="KRAB_dom_sf"/>
</dbReference>
<feature type="region of interest" description="Disordered" evidence="2">
    <location>
        <begin position="85"/>
        <end position="140"/>
    </location>
</feature>
<dbReference type="CDD" id="cd07765">
    <property type="entry name" value="KRAB_A-box"/>
    <property type="match status" value="1"/>
</dbReference>
<dbReference type="InterPro" id="IPR001909">
    <property type="entry name" value="KRAB"/>
</dbReference>
<keyword evidence="4" id="KW-1185">Reference proteome</keyword>
<evidence type="ECO:0000313" key="5">
    <source>
        <dbReference type="RefSeq" id="XP_030051347.1"/>
    </source>
</evidence>
<dbReference type="SMART" id="SM00349">
    <property type="entry name" value="KRAB"/>
    <property type="match status" value="1"/>
</dbReference>
<dbReference type="PROSITE" id="PS50805">
    <property type="entry name" value="KRAB"/>
    <property type="match status" value="1"/>
</dbReference>
<reference evidence="5" key="1">
    <citation type="submission" date="2025-08" db="UniProtKB">
        <authorList>
            <consortium name="RefSeq"/>
        </authorList>
    </citation>
    <scope>IDENTIFICATION</scope>
</reference>
<dbReference type="OrthoDB" id="9892686at2759"/>
<gene>
    <name evidence="5" type="primary">LOC115465078</name>
</gene>
<name>A0A6P7X6Y3_9AMPH</name>
<dbReference type="PANTHER" id="PTHR23232:SF118">
    <property type="entry name" value="ZINC FINGER PROTEIN 746"/>
    <property type="match status" value="1"/>
</dbReference>
<dbReference type="InParanoid" id="A0A6P7X6Y3"/>
<evidence type="ECO:0000256" key="2">
    <source>
        <dbReference type="SAM" id="MobiDB-lite"/>
    </source>
</evidence>
<organism evidence="4 5">
    <name type="scientific">Microcaecilia unicolor</name>
    <dbReference type="NCBI Taxonomy" id="1415580"/>
    <lineage>
        <taxon>Eukaryota</taxon>
        <taxon>Metazoa</taxon>
        <taxon>Chordata</taxon>
        <taxon>Craniata</taxon>
        <taxon>Vertebrata</taxon>
        <taxon>Euteleostomi</taxon>
        <taxon>Amphibia</taxon>
        <taxon>Gymnophiona</taxon>
        <taxon>Siphonopidae</taxon>
        <taxon>Microcaecilia</taxon>
    </lineage>
</organism>
<dbReference type="GO" id="GO:0006355">
    <property type="term" value="P:regulation of DNA-templated transcription"/>
    <property type="evidence" value="ECO:0007669"/>
    <property type="project" value="InterPro"/>
</dbReference>
<dbReference type="RefSeq" id="XP_030051347.1">
    <property type="nucleotide sequence ID" value="XM_030195487.1"/>
</dbReference>
<dbReference type="GeneID" id="115465078"/>